<protein>
    <submittedName>
        <fullName evidence="3">Chromosome 13 SCAF7124, whole genome shotgun sequence</fullName>
    </submittedName>
</protein>
<proteinExistence type="predicted"/>
<feature type="compositionally biased region" description="Low complexity" evidence="1">
    <location>
        <begin position="84"/>
        <end position="95"/>
    </location>
</feature>
<evidence type="ECO:0000256" key="2">
    <source>
        <dbReference type="SAM" id="SignalP"/>
    </source>
</evidence>
<keyword evidence="2" id="KW-0732">Signal</keyword>
<sequence length="131" mass="14364">MPKKQKVGQRLCLRLFGITVKFSTLVTAGPRTAGWCWSCRTSLSSGSGPEWSRDHHRARQARLQAQQGHSGFHRGGRSGHRCTSGGRRSQRGARSLPGRGSGAEERPPTFGQGSCANAPIPQHFCRVWRLS</sequence>
<reference evidence="3" key="2">
    <citation type="submission" date="2004-02" db="EMBL/GenBank/DDBJ databases">
        <authorList>
            <consortium name="Genoscope"/>
            <consortium name="Whitehead Institute Centre for Genome Research"/>
        </authorList>
    </citation>
    <scope>NUCLEOTIDE SEQUENCE</scope>
</reference>
<dbReference type="KEGG" id="tng:GSTEN00003743G001"/>
<gene>
    <name evidence="3" type="ORF">GSTENG00003743001</name>
</gene>
<dbReference type="AlphaFoldDB" id="Q4TBI6"/>
<feature type="compositionally biased region" description="Low complexity" evidence="1">
    <location>
        <begin position="61"/>
        <end position="70"/>
    </location>
</feature>
<accession>Q4TBI6</accession>
<name>Q4TBI6_TETNG</name>
<reference evidence="3" key="1">
    <citation type="journal article" date="2004" name="Nature">
        <title>Genome duplication in the teleost fish Tetraodon nigroviridis reveals the early vertebrate proto-karyotype.</title>
        <authorList>
            <person name="Jaillon O."/>
            <person name="Aury J.-M."/>
            <person name="Brunet F."/>
            <person name="Petit J.-L."/>
            <person name="Stange-Thomann N."/>
            <person name="Mauceli E."/>
            <person name="Bouneau L."/>
            <person name="Fischer C."/>
            <person name="Ozouf-Costaz C."/>
            <person name="Bernot A."/>
            <person name="Nicaud S."/>
            <person name="Jaffe D."/>
            <person name="Fisher S."/>
            <person name="Lutfalla G."/>
            <person name="Dossat C."/>
            <person name="Segurens B."/>
            <person name="Dasilva C."/>
            <person name="Salanoubat M."/>
            <person name="Levy M."/>
            <person name="Boudet N."/>
            <person name="Castellano S."/>
            <person name="Anthouard V."/>
            <person name="Jubin C."/>
            <person name="Castelli V."/>
            <person name="Katinka M."/>
            <person name="Vacherie B."/>
            <person name="Biemont C."/>
            <person name="Skalli Z."/>
            <person name="Cattolico L."/>
            <person name="Poulain J."/>
            <person name="De Berardinis V."/>
            <person name="Cruaud C."/>
            <person name="Duprat S."/>
            <person name="Brottier P."/>
            <person name="Coutanceau J.-P."/>
            <person name="Gouzy J."/>
            <person name="Parra G."/>
            <person name="Lardier G."/>
            <person name="Chapple C."/>
            <person name="McKernan K.J."/>
            <person name="McEwan P."/>
            <person name="Bosak S."/>
            <person name="Kellis M."/>
            <person name="Volff J.-N."/>
            <person name="Guigo R."/>
            <person name="Zody M.C."/>
            <person name="Mesirov J."/>
            <person name="Lindblad-Toh K."/>
            <person name="Birren B."/>
            <person name="Nusbaum C."/>
            <person name="Kahn D."/>
            <person name="Robinson-Rechavi M."/>
            <person name="Laudet V."/>
            <person name="Schachter V."/>
            <person name="Quetier F."/>
            <person name="Saurin W."/>
            <person name="Scarpelli C."/>
            <person name="Wincker P."/>
            <person name="Lander E.S."/>
            <person name="Weissenbach J."/>
            <person name="Roest Crollius H."/>
        </authorList>
    </citation>
    <scope>NUCLEOTIDE SEQUENCE [LARGE SCALE GENOMIC DNA]</scope>
</reference>
<feature type="signal peptide" evidence="2">
    <location>
        <begin position="1"/>
        <end position="28"/>
    </location>
</feature>
<feature type="chain" id="PRO_5004244391" evidence="2">
    <location>
        <begin position="29"/>
        <end position="131"/>
    </location>
</feature>
<evidence type="ECO:0000256" key="1">
    <source>
        <dbReference type="SAM" id="MobiDB-lite"/>
    </source>
</evidence>
<organism evidence="3">
    <name type="scientific">Tetraodon nigroviridis</name>
    <name type="common">Spotted green pufferfish</name>
    <name type="synonym">Chelonodon nigroviridis</name>
    <dbReference type="NCBI Taxonomy" id="99883"/>
    <lineage>
        <taxon>Eukaryota</taxon>
        <taxon>Metazoa</taxon>
        <taxon>Chordata</taxon>
        <taxon>Craniata</taxon>
        <taxon>Vertebrata</taxon>
        <taxon>Euteleostomi</taxon>
        <taxon>Actinopterygii</taxon>
        <taxon>Neopterygii</taxon>
        <taxon>Teleostei</taxon>
        <taxon>Neoteleostei</taxon>
        <taxon>Acanthomorphata</taxon>
        <taxon>Eupercaria</taxon>
        <taxon>Tetraodontiformes</taxon>
        <taxon>Tetradontoidea</taxon>
        <taxon>Tetraodontidae</taxon>
        <taxon>Tetraodon</taxon>
    </lineage>
</organism>
<feature type="region of interest" description="Disordered" evidence="1">
    <location>
        <begin position="42"/>
        <end position="115"/>
    </location>
</feature>
<evidence type="ECO:0000313" key="3">
    <source>
        <dbReference type="EMBL" id="CAF89746.1"/>
    </source>
</evidence>
<feature type="compositionally biased region" description="Basic residues" evidence="1">
    <location>
        <begin position="71"/>
        <end position="80"/>
    </location>
</feature>
<dbReference type="EMBL" id="CAAE01007124">
    <property type="protein sequence ID" value="CAF89746.1"/>
    <property type="molecule type" value="Genomic_DNA"/>
</dbReference>